<dbReference type="KEGG" id="ser:SERP0096"/>
<organism evidence="1 2">
    <name type="scientific">Staphylococcus epidermidis (strain ATCC 35984 / DSM 28319 / BCRC 17069 / CCUG 31568 / BM 3577 / RP62A)</name>
    <dbReference type="NCBI Taxonomy" id="176279"/>
    <lineage>
        <taxon>Bacteria</taxon>
        <taxon>Bacillati</taxon>
        <taxon>Bacillota</taxon>
        <taxon>Bacilli</taxon>
        <taxon>Bacillales</taxon>
        <taxon>Staphylococcaceae</taxon>
        <taxon>Staphylococcus</taxon>
    </lineage>
</organism>
<dbReference type="STRING" id="176279.SERP0096"/>
<evidence type="ECO:0000313" key="2">
    <source>
        <dbReference type="Proteomes" id="UP000000531"/>
    </source>
</evidence>
<dbReference type="HOGENOM" id="CLU_3376185_0_0_9"/>
<dbReference type="EMBL" id="CP000029">
    <property type="protein sequence ID" value="AAW53517.1"/>
    <property type="molecule type" value="Genomic_DNA"/>
</dbReference>
<dbReference type="Proteomes" id="UP000000531">
    <property type="component" value="Chromosome"/>
</dbReference>
<name>Q5HRU6_STAEQ</name>
<reference evidence="1 2" key="1">
    <citation type="journal article" date="2005" name="J. Bacteriol.">
        <title>Insights on evolution of virulence and resistance from the complete genome analysis of an early methicillin-resistant Staphylococcus aureus strain and a biofilm-producing methicillin-resistant Staphylococcus epidermidis strain.</title>
        <authorList>
            <person name="Gill S.R."/>
            <person name="Fouts D.E."/>
            <person name="Archer G.L."/>
            <person name="Mongodin E.F."/>
            <person name="Deboy R.T."/>
            <person name="Ravel J."/>
            <person name="Paulsen I.T."/>
            <person name="Kolonay J.F."/>
            <person name="Brinkac L."/>
            <person name="Beanan M."/>
            <person name="Dodson R.J."/>
            <person name="Daugherty S.C."/>
            <person name="Madupu R."/>
            <person name="Angiuoli S.V."/>
            <person name="Durkin A.S."/>
            <person name="Haft D.H."/>
            <person name="Vamathevan J."/>
            <person name="Khouri H."/>
            <person name="Utterback T."/>
            <person name="Lee C."/>
            <person name="Dimitrov G."/>
            <person name="Jiang L."/>
            <person name="Qin H."/>
            <person name="Weidman J."/>
            <person name="Tran K."/>
            <person name="Kang K."/>
            <person name="Hance I.R."/>
            <person name="Nelson K.E."/>
            <person name="Fraser C.M."/>
        </authorList>
    </citation>
    <scope>NUCLEOTIDE SEQUENCE [LARGE SCALE GENOMIC DNA]</scope>
    <source>
        <strain evidence="2">ATCC 35984 / RP62A</strain>
    </source>
</reference>
<accession>Q5HRU6</accession>
<evidence type="ECO:0000313" key="1">
    <source>
        <dbReference type="EMBL" id="AAW53517.1"/>
    </source>
</evidence>
<keyword evidence="2" id="KW-1185">Reference proteome</keyword>
<gene>
    <name evidence="1" type="ordered locus">SERP0096</name>
</gene>
<sequence>MEKSKKIVDGTTSIQYNANIQIILIGNWRERLGD</sequence>
<protein>
    <submittedName>
        <fullName evidence="1">Uncharacterized protein</fullName>
    </submittedName>
</protein>
<dbReference type="AlphaFoldDB" id="Q5HRU6"/>
<proteinExistence type="predicted"/>